<dbReference type="Proteomes" id="UP000003163">
    <property type="component" value="Unassembled WGS sequence"/>
</dbReference>
<keyword evidence="1" id="KW-0479">Metal-binding</keyword>
<dbReference type="InterPro" id="IPR004910">
    <property type="entry name" value="Yippee/Mis18/Cereblon"/>
</dbReference>
<dbReference type="EMBL" id="AFBI03000007">
    <property type="protein sequence ID" value="EJW05361.1"/>
    <property type="molecule type" value="Genomic_DNA"/>
</dbReference>
<dbReference type="InterPro" id="IPR034752">
    <property type="entry name" value="Mis18"/>
</dbReference>
<evidence type="ECO:0000313" key="5">
    <source>
        <dbReference type="EMBL" id="EJW05361.1"/>
    </source>
</evidence>
<dbReference type="AlphaFoldDB" id="J9DC88"/>
<organism evidence="5 6">
    <name type="scientific">Edhazardia aedis (strain USNM 41457)</name>
    <name type="common">Microsporidian parasite</name>
    <dbReference type="NCBI Taxonomy" id="1003232"/>
    <lineage>
        <taxon>Eukaryota</taxon>
        <taxon>Fungi</taxon>
        <taxon>Fungi incertae sedis</taxon>
        <taxon>Microsporidia</taxon>
        <taxon>Edhazardia</taxon>
    </lineage>
</organism>
<keyword evidence="6" id="KW-1185">Reference proteome</keyword>
<comment type="similarity">
    <text evidence="3">Belongs to the yippee family.</text>
</comment>
<name>J9DC88_EDHAE</name>
<evidence type="ECO:0000256" key="1">
    <source>
        <dbReference type="ARBA" id="ARBA00022723"/>
    </source>
</evidence>
<dbReference type="OrthoDB" id="74210at2759"/>
<gene>
    <name evidence="5" type="ORF">EDEG_00587</name>
</gene>
<evidence type="ECO:0000256" key="2">
    <source>
        <dbReference type="ARBA" id="ARBA00022833"/>
    </source>
</evidence>
<protein>
    <recommendedName>
        <fullName evidence="3">Protein yippee-like</fullName>
    </recommendedName>
</protein>
<keyword evidence="2" id="KW-0862">Zinc</keyword>
<comment type="caution">
    <text evidence="5">The sequence shown here is derived from an EMBL/GenBank/DDBJ whole genome shotgun (WGS) entry which is preliminary data.</text>
</comment>
<dbReference type="PROSITE" id="PS51793">
    <property type="entry name" value="MIS18"/>
    <property type="match status" value="1"/>
</dbReference>
<dbReference type="VEuPathDB" id="MicrosporidiaDB:EDEG_00587"/>
<dbReference type="OMA" id="FILCECD"/>
<dbReference type="FunCoup" id="J9DC88">
    <property type="interactions" value="40"/>
</dbReference>
<reference evidence="5 6" key="1">
    <citation type="submission" date="2011-08" db="EMBL/GenBank/DDBJ databases">
        <authorList>
            <person name="Liu Z.J."/>
            <person name="Shi F.L."/>
            <person name="Lu J.Q."/>
            <person name="Li M."/>
            <person name="Wang Z.L."/>
        </authorList>
    </citation>
    <scope>NUCLEOTIDE SEQUENCE [LARGE SCALE GENOMIC DNA]</scope>
    <source>
        <strain evidence="5 6">USNM 41457</strain>
    </source>
</reference>
<evidence type="ECO:0000256" key="3">
    <source>
        <dbReference type="RuleBase" id="RU110713"/>
    </source>
</evidence>
<proteinExistence type="inferred from homology"/>
<accession>J9DC88</accession>
<feature type="domain" description="Mis18" evidence="4">
    <location>
        <begin position="9"/>
        <end position="104"/>
    </location>
</feature>
<sequence>MTSAELKNPFVLQCKTCLAILADSFSLQNYNEKYIVFKNSSSLLKIQPQKHISTKNFDKDCQYSYLQCQCNKIVGKLYFTVNKDCHTYLNNFCFENECVVSYMLGVDVSPSLKNLSDVAEDIDKLKRFCEYLYRKTNQ</sequence>
<dbReference type="InParanoid" id="J9DC88"/>
<dbReference type="GO" id="GO:0046872">
    <property type="term" value="F:metal ion binding"/>
    <property type="evidence" value="ECO:0007669"/>
    <property type="project" value="UniProtKB-KW"/>
</dbReference>
<evidence type="ECO:0000313" key="6">
    <source>
        <dbReference type="Proteomes" id="UP000003163"/>
    </source>
</evidence>
<dbReference type="HOGENOM" id="CLU_132771_0_0_1"/>
<dbReference type="Pfam" id="PF03226">
    <property type="entry name" value="Yippee-Mis18"/>
    <property type="match status" value="1"/>
</dbReference>
<reference evidence="6" key="2">
    <citation type="submission" date="2015-07" db="EMBL/GenBank/DDBJ databases">
        <title>Contrasting host-pathogen interactions and genome evolution in two generalist and specialist microsporidian pathogens of mosquitoes.</title>
        <authorList>
            <consortium name="The Broad Institute Genomics Platform"/>
            <consortium name="The Broad Institute Genome Sequencing Center for Infectious Disease"/>
            <person name="Cuomo C.A."/>
            <person name="Sanscrainte N.D."/>
            <person name="Goldberg J.M."/>
            <person name="Heiman D."/>
            <person name="Young S."/>
            <person name="Zeng Q."/>
            <person name="Becnel J.J."/>
            <person name="Birren B.W."/>
        </authorList>
    </citation>
    <scope>NUCLEOTIDE SEQUENCE [LARGE SCALE GENOMIC DNA]</scope>
    <source>
        <strain evidence="6">USNM 41457</strain>
    </source>
</reference>
<evidence type="ECO:0000259" key="4">
    <source>
        <dbReference type="PROSITE" id="PS51793"/>
    </source>
</evidence>